<dbReference type="STRING" id="1306861.A0A4V6DG49"/>
<sequence>MDRGAAGPPTGVDGWTMMALYKDTRTRSRIQRKRKKVVLEKGRLFPSDPVPPLSQPPLRQFETMDAVPLSVSVLGVVLVVYLVERAVNAVKNGRRPPLPPGPRGLPIIGNVNDLPKPSEFEAQHWLKHKELYGPISSVTTMGQTLVIVNDARLAYELLDVRSAKHSSRPSQVMTGEMVGFKYLLGGLPYGEQFRAQRKDVSRVLGTKAAAAKYNTLQEAEVGHFLLHLLDDPDNLAEHIRREAGSLILKIAYGYTAEAFKKDPLLEMIEEMAGHIIKGTVPGAFLVDSFPFLRYVPDWVPGTGFKQLAKHDFGANSVCLQTAASVASFFLVMMLYPEVQQKAQEEIDRVVGQDRLPNNHDREKLPYIEAVVKELMRWNPIGPMGLPHSSTEDDVFEGYFIPKGAMVMPNIWHFARDPEKYPDPTAFKPERFLAGEGHEPEADPQKFIFGYGRRVCPGRILADSSVFLNVAQTLAVYSLTKPVRDGRVVEPRIEFTPGVVSHPEPFEISIKPRSPRHEGLIRAIEETFPWEQSDAQTLERMEV</sequence>
<keyword evidence="4 8" id="KW-0479">Metal-binding</keyword>
<dbReference type="PANTHER" id="PTHR46300:SF7">
    <property type="entry name" value="P450, PUTATIVE (EUROFUNG)-RELATED"/>
    <property type="match status" value="1"/>
</dbReference>
<dbReference type="EMBL" id="PJEX01000295">
    <property type="protein sequence ID" value="TKW51586.1"/>
    <property type="molecule type" value="Genomic_DNA"/>
</dbReference>
<dbReference type="PANTHER" id="PTHR46300">
    <property type="entry name" value="P450, PUTATIVE (EUROFUNG)-RELATED-RELATED"/>
    <property type="match status" value="1"/>
</dbReference>
<evidence type="ECO:0000256" key="6">
    <source>
        <dbReference type="ARBA" id="ARBA00023004"/>
    </source>
</evidence>
<evidence type="ECO:0000313" key="10">
    <source>
        <dbReference type="EMBL" id="TKW51586.1"/>
    </source>
</evidence>
<dbReference type="GO" id="GO:0016705">
    <property type="term" value="F:oxidoreductase activity, acting on paired donors, with incorporation or reduction of molecular oxygen"/>
    <property type="evidence" value="ECO:0007669"/>
    <property type="project" value="InterPro"/>
</dbReference>
<keyword evidence="7 9" id="KW-0503">Monooxygenase</keyword>
<comment type="cofactor">
    <cofactor evidence="1 8">
        <name>heme</name>
        <dbReference type="ChEBI" id="CHEBI:30413"/>
    </cofactor>
</comment>
<dbReference type="Proteomes" id="UP000310108">
    <property type="component" value="Unassembled WGS sequence"/>
</dbReference>
<reference evidence="10 11" key="1">
    <citation type="journal article" date="2019" name="PLoS ONE">
        <title>Comparative genome analysis indicates high evolutionary potential of pathogenicity genes in Colletotrichum tanaceti.</title>
        <authorList>
            <person name="Lelwala R.V."/>
            <person name="Korhonen P.K."/>
            <person name="Young N.D."/>
            <person name="Scott J.B."/>
            <person name="Ades P.A."/>
            <person name="Gasser R.B."/>
            <person name="Taylor P.W.J."/>
        </authorList>
    </citation>
    <scope>NUCLEOTIDE SEQUENCE [LARGE SCALE GENOMIC DNA]</scope>
    <source>
        <strain evidence="10">BRIP57314</strain>
    </source>
</reference>
<dbReference type="AlphaFoldDB" id="A0A4V6DG49"/>
<dbReference type="Pfam" id="PF00067">
    <property type="entry name" value="p450"/>
    <property type="match status" value="2"/>
</dbReference>
<name>A0A4V6DG49_9PEZI</name>
<evidence type="ECO:0000256" key="9">
    <source>
        <dbReference type="RuleBase" id="RU000461"/>
    </source>
</evidence>
<protein>
    <submittedName>
        <fullName evidence="10">O-methylsterigmatocystin oxidoreductase</fullName>
    </submittedName>
</protein>
<dbReference type="PRINTS" id="PR00385">
    <property type="entry name" value="P450"/>
</dbReference>
<keyword evidence="3 8" id="KW-0349">Heme</keyword>
<keyword evidence="5 9" id="KW-0560">Oxidoreductase</keyword>
<comment type="similarity">
    <text evidence="2 9">Belongs to the cytochrome P450 family.</text>
</comment>
<dbReference type="PRINTS" id="PR00463">
    <property type="entry name" value="EP450I"/>
</dbReference>
<evidence type="ECO:0000256" key="3">
    <source>
        <dbReference type="ARBA" id="ARBA00022617"/>
    </source>
</evidence>
<evidence type="ECO:0000256" key="5">
    <source>
        <dbReference type="ARBA" id="ARBA00023002"/>
    </source>
</evidence>
<dbReference type="SUPFAM" id="SSF48264">
    <property type="entry name" value="Cytochrome P450"/>
    <property type="match status" value="1"/>
</dbReference>
<evidence type="ECO:0000313" key="11">
    <source>
        <dbReference type="Proteomes" id="UP000310108"/>
    </source>
</evidence>
<accession>A0A4V6DG49</accession>
<dbReference type="GO" id="GO:0020037">
    <property type="term" value="F:heme binding"/>
    <property type="evidence" value="ECO:0007669"/>
    <property type="project" value="InterPro"/>
</dbReference>
<dbReference type="InterPro" id="IPR001128">
    <property type="entry name" value="Cyt_P450"/>
</dbReference>
<dbReference type="GO" id="GO:0004497">
    <property type="term" value="F:monooxygenase activity"/>
    <property type="evidence" value="ECO:0007669"/>
    <property type="project" value="UniProtKB-KW"/>
</dbReference>
<gene>
    <name evidence="10" type="primary">ordA</name>
    <name evidence="10" type="ORF">CTA1_10115</name>
</gene>
<evidence type="ECO:0000256" key="8">
    <source>
        <dbReference type="PIRSR" id="PIRSR602401-1"/>
    </source>
</evidence>
<keyword evidence="11" id="KW-1185">Reference proteome</keyword>
<evidence type="ECO:0000256" key="1">
    <source>
        <dbReference type="ARBA" id="ARBA00001971"/>
    </source>
</evidence>
<feature type="binding site" description="axial binding residue" evidence="8">
    <location>
        <position position="455"/>
    </location>
    <ligand>
        <name>heme</name>
        <dbReference type="ChEBI" id="CHEBI:30413"/>
    </ligand>
    <ligandPart>
        <name>Fe</name>
        <dbReference type="ChEBI" id="CHEBI:18248"/>
    </ligandPart>
</feature>
<dbReference type="GO" id="GO:0005506">
    <property type="term" value="F:iron ion binding"/>
    <property type="evidence" value="ECO:0007669"/>
    <property type="project" value="InterPro"/>
</dbReference>
<proteinExistence type="inferred from homology"/>
<dbReference type="InterPro" id="IPR036396">
    <property type="entry name" value="Cyt_P450_sf"/>
</dbReference>
<dbReference type="Gene3D" id="1.10.630.10">
    <property type="entry name" value="Cytochrome P450"/>
    <property type="match status" value="2"/>
</dbReference>
<evidence type="ECO:0000256" key="2">
    <source>
        <dbReference type="ARBA" id="ARBA00010617"/>
    </source>
</evidence>
<dbReference type="InterPro" id="IPR002401">
    <property type="entry name" value="Cyt_P450_E_grp-I"/>
</dbReference>
<keyword evidence="6 8" id="KW-0408">Iron</keyword>
<dbReference type="InterPro" id="IPR017972">
    <property type="entry name" value="Cyt_P450_CS"/>
</dbReference>
<dbReference type="InterPro" id="IPR050364">
    <property type="entry name" value="Cytochrome_P450_fung"/>
</dbReference>
<dbReference type="PROSITE" id="PS00086">
    <property type="entry name" value="CYTOCHROME_P450"/>
    <property type="match status" value="1"/>
</dbReference>
<dbReference type="CDD" id="cd11065">
    <property type="entry name" value="CYP64-like"/>
    <property type="match status" value="1"/>
</dbReference>
<comment type="caution">
    <text evidence="10">The sequence shown here is derived from an EMBL/GenBank/DDBJ whole genome shotgun (WGS) entry which is preliminary data.</text>
</comment>
<evidence type="ECO:0000256" key="7">
    <source>
        <dbReference type="ARBA" id="ARBA00023033"/>
    </source>
</evidence>
<evidence type="ECO:0000256" key="4">
    <source>
        <dbReference type="ARBA" id="ARBA00022723"/>
    </source>
</evidence>
<organism evidence="10 11">
    <name type="scientific">Colletotrichum tanaceti</name>
    <dbReference type="NCBI Taxonomy" id="1306861"/>
    <lineage>
        <taxon>Eukaryota</taxon>
        <taxon>Fungi</taxon>
        <taxon>Dikarya</taxon>
        <taxon>Ascomycota</taxon>
        <taxon>Pezizomycotina</taxon>
        <taxon>Sordariomycetes</taxon>
        <taxon>Hypocreomycetidae</taxon>
        <taxon>Glomerellales</taxon>
        <taxon>Glomerellaceae</taxon>
        <taxon>Colletotrichum</taxon>
        <taxon>Colletotrichum destructivum species complex</taxon>
    </lineage>
</organism>